<sequence>MVMAHVGNRRQRGWGYAAIRACALVDRRWNLCASSFLWRHVEIESQRSFELLMRTLRLGGLATHQYGRSVHSISLMGVAVPPEDWAVLLRECRNVQSLHLERFCYGAQGTPTRLTTMLMHGGGAGGGAGGAGSHVNVGQIHAPMSTLAPSAAMSATTPDAPMSADAGGGIVDASKLLAKFRELVVDDSPQLPLGPIVQLLERAPKTRRLAISGCNFNEENMCTLVYYCPCLVDISLGSHMSNGQTLSGSAGGDAFANALATTCPELRAADLTGIVSMTDEGFANLIRTRGPQLHALQVRRAMQISVDALRMIATHCAHGALKRLTLANIPHMTDELLLQILGSPLVESLECLQLEALAVGDATIAQVARLGVRLRQLRLYDLDQLADLASVVGGGRHTLPKLRQLVVHGSFRLAEETPLVCVHGTLGAATGSQMASPQVVERLIYHISEMDPATALGTPDLVTPQSAFGGVRDSRSNSNSSGRFGRQLTIRTAVAGPGLHAGSSGPSSGPPRTSQPVTPNPIPWPASAAPSGSAHPSLPSAGTDQLSFAPLNNSQTSLESLGSHGSLTSSMSSLNWLPDGQPFGQHGTQQIPTSVPQQAQQTQPTHQMQQGTQNSQASFAGRSTRHSSVSTSSSRGSRWQRHQPQSSYQLSLPTAGLPPPPAPPPQCSIAAPHLGRLEIVGCNALKEETLAKLLRHWVFAKRFVYVGPSVSKEFRQQLAKAMPKCNSSVYVLSPQTPNF</sequence>
<dbReference type="Proteomes" id="UP001527925">
    <property type="component" value="Unassembled WGS sequence"/>
</dbReference>
<feature type="compositionally biased region" description="Low complexity" evidence="1">
    <location>
        <begin position="597"/>
        <end position="613"/>
    </location>
</feature>
<feature type="region of interest" description="Disordered" evidence="1">
    <location>
        <begin position="572"/>
        <end position="664"/>
    </location>
</feature>
<organism evidence="2 3">
    <name type="scientific">Polyrhizophydium stewartii</name>
    <dbReference type="NCBI Taxonomy" id="2732419"/>
    <lineage>
        <taxon>Eukaryota</taxon>
        <taxon>Fungi</taxon>
        <taxon>Fungi incertae sedis</taxon>
        <taxon>Chytridiomycota</taxon>
        <taxon>Chytridiomycota incertae sedis</taxon>
        <taxon>Chytridiomycetes</taxon>
        <taxon>Rhizophydiales</taxon>
        <taxon>Rhizophydiales incertae sedis</taxon>
        <taxon>Polyrhizophydium</taxon>
    </lineage>
</organism>
<evidence type="ECO:0000256" key="1">
    <source>
        <dbReference type="SAM" id="MobiDB-lite"/>
    </source>
</evidence>
<gene>
    <name evidence="2" type="ORF">HK105_208103</name>
</gene>
<dbReference type="Gene3D" id="3.80.10.10">
    <property type="entry name" value="Ribonuclease Inhibitor"/>
    <property type="match status" value="1"/>
</dbReference>
<dbReference type="InterPro" id="IPR032675">
    <property type="entry name" value="LRR_dom_sf"/>
</dbReference>
<evidence type="ECO:0000313" key="3">
    <source>
        <dbReference type="Proteomes" id="UP001527925"/>
    </source>
</evidence>
<feature type="compositionally biased region" description="Polar residues" evidence="1">
    <location>
        <begin position="642"/>
        <end position="652"/>
    </location>
</feature>
<feature type="compositionally biased region" description="Polar residues" evidence="1">
    <location>
        <begin position="586"/>
        <end position="596"/>
    </location>
</feature>
<dbReference type="SUPFAM" id="SSF52047">
    <property type="entry name" value="RNI-like"/>
    <property type="match status" value="1"/>
</dbReference>
<protein>
    <recommendedName>
        <fullName evidence="4">F-box domain-containing protein</fullName>
    </recommendedName>
</protein>
<dbReference type="EMBL" id="JADGIZ020000067">
    <property type="protein sequence ID" value="KAL2912400.1"/>
    <property type="molecule type" value="Genomic_DNA"/>
</dbReference>
<feature type="compositionally biased region" description="Low complexity" evidence="1">
    <location>
        <begin position="476"/>
        <end position="486"/>
    </location>
</feature>
<comment type="caution">
    <text evidence="2">The sequence shown here is derived from an EMBL/GenBank/DDBJ whole genome shotgun (WGS) entry which is preliminary data.</text>
</comment>
<keyword evidence="3" id="KW-1185">Reference proteome</keyword>
<name>A0ABR4MYT7_9FUNG</name>
<proteinExistence type="predicted"/>
<feature type="compositionally biased region" description="Low complexity" evidence="1">
    <location>
        <begin position="626"/>
        <end position="637"/>
    </location>
</feature>
<reference evidence="2 3" key="1">
    <citation type="submission" date="2023-09" db="EMBL/GenBank/DDBJ databases">
        <title>Pangenome analysis of Batrachochytrium dendrobatidis and related Chytrids.</title>
        <authorList>
            <person name="Yacoub M.N."/>
            <person name="Stajich J.E."/>
            <person name="James T.Y."/>
        </authorList>
    </citation>
    <scope>NUCLEOTIDE SEQUENCE [LARGE SCALE GENOMIC DNA]</scope>
    <source>
        <strain evidence="2 3">JEL0888</strain>
    </source>
</reference>
<evidence type="ECO:0000313" key="2">
    <source>
        <dbReference type="EMBL" id="KAL2912400.1"/>
    </source>
</evidence>
<feature type="compositionally biased region" description="Low complexity" evidence="1">
    <location>
        <begin position="525"/>
        <end position="541"/>
    </location>
</feature>
<evidence type="ECO:0008006" key="4">
    <source>
        <dbReference type="Google" id="ProtNLM"/>
    </source>
</evidence>
<accession>A0ABR4MYT7</accession>
<feature type="compositionally biased region" description="Low complexity" evidence="1">
    <location>
        <begin position="496"/>
        <end position="516"/>
    </location>
</feature>
<feature type="region of interest" description="Disordered" evidence="1">
    <location>
        <begin position="466"/>
        <end position="550"/>
    </location>
</feature>